<dbReference type="AlphaFoldDB" id="A0A919UEF5"/>
<dbReference type="SUPFAM" id="SSF48695">
    <property type="entry name" value="Multiheme cytochromes"/>
    <property type="match status" value="1"/>
</dbReference>
<gene>
    <name evidence="1" type="ORF">Dsi01nite_104300</name>
</gene>
<reference evidence="1" key="1">
    <citation type="submission" date="2021-01" db="EMBL/GenBank/DDBJ databases">
        <title>Whole genome shotgun sequence of Dactylosporangium siamense NBRC 106093.</title>
        <authorList>
            <person name="Komaki H."/>
            <person name="Tamura T."/>
        </authorList>
    </citation>
    <scope>NUCLEOTIDE SEQUENCE</scope>
    <source>
        <strain evidence="1">NBRC 106093</strain>
    </source>
</reference>
<evidence type="ECO:0000313" key="2">
    <source>
        <dbReference type="Proteomes" id="UP000660611"/>
    </source>
</evidence>
<dbReference type="Proteomes" id="UP000660611">
    <property type="component" value="Unassembled WGS sequence"/>
</dbReference>
<accession>A0A919UEF5</accession>
<dbReference type="InterPro" id="IPR036280">
    <property type="entry name" value="Multihaem_cyt_sf"/>
</dbReference>
<protein>
    <submittedName>
        <fullName evidence="1">Uncharacterized protein</fullName>
    </submittedName>
</protein>
<name>A0A919UEF5_9ACTN</name>
<organism evidence="1 2">
    <name type="scientific">Dactylosporangium siamense</name>
    <dbReference type="NCBI Taxonomy" id="685454"/>
    <lineage>
        <taxon>Bacteria</taxon>
        <taxon>Bacillati</taxon>
        <taxon>Actinomycetota</taxon>
        <taxon>Actinomycetes</taxon>
        <taxon>Micromonosporales</taxon>
        <taxon>Micromonosporaceae</taxon>
        <taxon>Dactylosporangium</taxon>
    </lineage>
</organism>
<keyword evidence="2" id="KW-1185">Reference proteome</keyword>
<sequence length="116" mass="12755">MRVIPRFVERLHAAGVAGIVLPACPGCHRVVRIDKPLDGVRVCRTCIAHSRIEECSRCSARREPVTRDPGGSPICANCFITDPANLETCLGCGRRRKVNRRLADGPLCPTCHALRR</sequence>
<comment type="caution">
    <text evidence="1">The sequence shown here is derived from an EMBL/GenBank/DDBJ whole genome shotgun (WGS) entry which is preliminary data.</text>
</comment>
<evidence type="ECO:0000313" key="1">
    <source>
        <dbReference type="EMBL" id="GIG52389.1"/>
    </source>
</evidence>
<proteinExistence type="predicted"/>
<dbReference type="EMBL" id="BONQ01000178">
    <property type="protein sequence ID" value="GIG52389.1"/>
    <property type="molecule type" value="Genomic_DNA"/>
</dbReference>